<comment type="caution">
    <text evidence="2">The sequence shown here is derived from an EMBL/GenBank/DDBJ whole genome shotgun (WGS) entry which is preliminary data.</text>
</comment>
<proteinExistence type="predicted"/>
<dbReference type="EMBL" id="WJXA01000009">
    <property type="protein sequence ID" value="KAF7132435.1"/>
    <property type="molecule type" value="Genomic_DNA"/>
</dbReference>
<reference evidence="2" key="1">
    <citation type="submission" date="2019-11" db="EMBL/GenBank/DDBJ databases">
        <authorList>
            <person name="Liu Y."/>
            <person name="Hou J."/>
            <person name="Li T.-Q."/>
            <person name="Guan C.-H."/>
            <person name="Wu X."/>
            <person name="Wu H.-Z."/>
            <person name="Ling F."/>
            <person name="Zhang R."/>
            <person name="Shi X.-G."/>
            <person name="Ren J.-P."/>
            <person name="Chen E.-F."/>
            <person name="Sun J.-M."/>
        </authorList>
    </citation>
    <scope>NUCLEOTIDE SEQUENCE</scope>
    <source>
        <strain evidence="2">Adult_tree_wgs_1</strain>
        <tissue evidence="2">Leaves</tissue>
    </source>
</reference>
<organism evidence="2 3">
    <name type="scientific">Rhododendron simsii</name>
    <name type="common">Sims's rhododendron</name>
    <dbReference type="NCBI Taxonomy" id="118357"/>
    <lineage>
        <taxon>Eukaryota</taxon>
        <taxon>Viridiplantae</taxon>
        <taxon>Streptophyta</taxon>
        <taxon>Embryophyta</taxon>
        <taxon>Tracheophyta</taxon>
        <taxon>Spermatophyta</taxon>
        <taxon>Magnoliopsida</taxon>
        <taxon>eudicotyledons</taxon>
        <taxon>Gunneridae</taxon>
        <taxon>Pentapetalae</taxon>
        <taxon>asterids</taxon>
        <taxon>Ericales</taxon>
        <taxon>Ericaceae</taxon>
        <taxon>Ericoideae</taxon>
        <taxon>Rhodoreae</taxon>
        <taxon>Rhododendron</taxon>
    </lineage>
</organism>
<dbReference type="Proteomes" id="UP000626092">
    <property type="component" value="Unassembled WGS sequence"/>
</dbReference>
<protein>
    <submittedName>
        <fullName evidence="2">Uncharacterized protein</fullName>
    </submittedName>
</protein>
<sequence length="136" mass="15573">MKFPTFERGIDPLKADNWVLIMEKIFAVAQAQCPETHKSPIMLVSEYDRIFTDLRRFAPHVVDTNAHKARRFEEGLKDGLRELIKLLRLQTHANILNVALLSKEDQAKRKAKEKGQKRKTTFAPARNQGGGSSFKK</sequence>
<dbReference type="AlphaFoldDB" id="A0A834LE55"/>
<accession>A0A834LE55</accession>
<evidence type="ECO:0000256" key="1">
    <source>
        <dbReference type="SAM" id="MobiDB-lite"/>
    </source>
</evidence>
<name>A0A834LE55_RHOSS</name>
<feature type="compositionally biased region" description="Basic residues" evidence="1">
    <location>
        <begin position="109"/>
        <end position="120"/>
    </location>
</feature>
<keyword evidence="3" id="KW-1185">Reference proteome</keyword>
<dbReference type="OrthoDB" id="1936908at2759"/>
<gene>
    <name evidence="2" type="ORF">RHSIM_Rhsim09G0059300</name>
</gene>
<evidence type="ECO:0000313" key="2">
    <source>
        <dbReference type="EMBL" id="KAF7132435.1"/>
    </source>
</evidence>
<feature type="region of interest" description="Disordered" evidence="1">
    <location>
        <begin position="105"/>
        <end position="136"/>
    </location>
</feature>
<evidence type="ECO:0000313" key="3">
    <source>
        <dbReference type="Proteomes" id="UP000626092"/>
    </source>
</evidence>